<sequence>MIAQHSTHLGSGCGHGQSTSIQVYSSTFVVAPRALQISTVIDSGFRSARHAPYHRLIAFVRLSPSTIYPRQSYTLWLSHRVLFHEQETAMDHPLTMILSAPCVYEVFLRF</sequence>
<proteinExistence type="predicted"/>
<organism evidence="1 2">
    <name type="scientific">Sordaria macrospora</name>
    <dbReference type="NCBI Taxonomy" id="5147"/>
    <lineage>
        <taxon>Eukaryota</taxon>
        <taxon>Fungi</taxon>
        <taxon>Dikarya</taxon>
        <taxon>Ascomycota</taxon>
        <taxon>Pezizomycotina</taxon>
        <taxon>Sordariomycetes</taxon>
        <taxon>Sordariomycetidae</taxon>
        <taxon>Sordariales</taxon>
        <taxon>Sordariaceae</taxon>
        <taxon>Sordaria</taxon>
    </lineage>
</organism>
<accession>A0A8S8ZH29</accession>
<gene>
    <name evidence="1" type="ORF">SMACR_12711</name>
</gene>
<dbReference type="AlphaFoldDB" id="A0A8S8ZH29"/>
<reference evidence="1 2" key="1">
    <citation type="submission" date="2017-07" db="EMBL/GenBank/DDBJ databases">
        <title>Genome sequence of the Sordaria macrospora wild type strain R19027.</title>
        <authorList>
            <person name="Nowrousian M."/>
            <person name="Teichert I."/>
            <person name="Kueck U."/>
        </authorList>
    </citation>
    <scope>NUCLEOTIDE SEQUENCE [LARGE SCALE GENOMIC DNA]</scope>
    <source>
        <strain evidence="1 2">R19027</strain>
        <tissue evidence="1">Mycelium</tissue>
    </source>
</reference>
<dbReference type="Proteomes" id="UP000433876">
    <property type="component" value="Unassembled WGS sequence"/>
</dbReference>
<protein>
    <submittedName>
        <fullName evidence="1">Uncharacterized protein</fullName>
    </submittedName>
</protein>
<evidence type="ECO:0000313" key="1">
    <source>
        <dbReference type="EMBL" id="KAA8627805.1"/>
    </source>
</evidence>
<evidence type="ECO:0000313" key="2">
    <source>
        <dbReference type="Proteomes" id="UP000433876"/>
    </source>
</evidence>
<name>A0A8S8ZH29_SORMA</name>
<dbReference type="EMBL" id="NMPR01000234">
    <property type="protein sequence ID" value="KAA8627805.1"/>
    <property type="molecule type" value="Genomic_DNA"/>
</dbReference>
<comment type="caution">
    <text evidence="1">The sequence shown here is derived from an EMBL/GenBank/DDBJ whole genome shotgun (WGS) entry which is preliminary data.</text>
</comment>